<evidence type="ECO:0008006" key="4">
    <source>
        <dbReference type="Google" id="ProtNLM"/>
    </source>
</evidence>
<dbReference type="AlphaFoldDB" id="A0A2L0ESK1"/>
<dbReference type="EMBL" id="CP012673">
    <property type="protein sequence ID" value="AUX42287.1"/>
    <property type="molecule type" value="Genomic_DNA"/>
</dbReference>
<evidence type="ECO:0000313" key="3">
    <source>
        <dbReference type="Proteomes" id="UP000238348"/>
    </source>
</evidence>
<accession>A0A2L0ESK1</accession>
<feature type="region of interest" description="Disordered" evidence="1">
    <location>
        <begin position="168"/>
        <end position="191"/>
    </location>
</feature>
<dbReference type="Proteomes" id="UP000238348">
    <property type="component" value="Chromosome"/>
</dbReference>
<dbReference type="OrthoDB" id="7596770at2"/>
<dbReference type="RefSeq" id="WP_104981125.1">
    <property type="nucleotide sequence ID" value="NZ_CP012673.1"/>
</dbReference>
<feature type="compositionally biased region" description="Basic and acidic residues" evidence="1">
    <location>
        <begin position="176"/>
        <end position="190"/>
    </location>
</feature>
<reference evidence="2 3" key="1">
    <citation type="submission" date="2015-09" db="EMBL/GenBank/DDBJ databases">
        <title>Sorangium comparison.</title>
        <authorList>
            <person name="Zaburannyi N."/>
            <person name="Bunk B."/>
            <person name="Overmann J."/>
            <person name="Mueller R."/>
        </authorList>
    </citation>
    <scope>NUCLEOTIDE SEQUENCE [LARGE SCALE GENOMIC DNA]</scope>
    <source>
        <strain evidence="2 3">So ce26</strain>
    </source>
</reference>
<organism evidence="2 3">
    <name type="scientific">Sorangium cellulosum</name>
    <name type="common">Polyangium cellulosum</name>
    <dbReference type="NCBI Taxonomy" id="56"/>
    <lineage>
        <taxon>Bacteria</taxon>
        <taxon>Pseudomonadati</taxon>
        <taxon>Myxococcota</taxon>
        <taxon>Polyangia</taxon>
        <taxon>Polyangiales</taxon>
        <taxon>Polyangiaceae</taxon>
        <taxon>Sorangium</taxon>
    </lineage>
</organism>
<evidence type="ECO:0000313" key="2">
    <source>
        <dbReference type="EMBL" id="AUX42287.1"/>
    </source>
</evidence>
<gene>
    <name evidence="2" type="ORF">SOCE26_037170</name>
</gene>
<protein>
    <recommendedName>
        <fullName evidence="4">DUF4276 family protein</fullName>
    </recommendedName>
</protein>
<name>A0A2L0ESK1_SORCE</name>
<proteinExistence type="predicted"/>
<sequence>MSGRKKAAYTVFIAAEGPSELGELATELQWRSRKAPREGYFQPMLRKLLGDDVAFEGQKITLLGRFDTKQKLKGHADRAAKALRLASTLIDGCRVLVFAHDVDKGSGEKRNATERARRVKALHEEIEAGFAAVDGASHVQRVKATPLRMIEAWALGDEAAVQAIAGKDGDPAAIPRHPEETWGDERDRASGHPKCVLRRALGRDPTPEDFAQVAREADVDALRASCPASFAPFAEEAERAGNEARVAGVLES</sequence>
<evidence type="ECO:0000256" key="1">
    <source>
        <dbReference type="SAM" id="MobiDB-lite"/>
    </source>
</evidence>